<evidence type="ECO:0000256" key="3">
    <source>
        <dbReference type="ARBA" id="ARBA00011909"/>
    </source>
</evidence>
<feature type="domain" description="PTS EIIC type-2" evidence="15">
    <location>
        <begin position="15"/>
        <end position="346"/>
    </location>
</feature>
<feature type="domain" description="PTS EIIB type-2" evidence="14">
    <location>
        <begin position="368"/>
        <end position="462"/>
    </location>
</feature>
<dbReference type="Proteomes" id="UP000192343">
    <property type="component" value="Unassembled WGS sequence"/>
</dbReference>
<dbReference type="Pfam" id="PF02378">
    <property type="entry name" value="PTS_EIIC"/>
    <property type="match status" value="1"/>
</dbReference>
<feature type="transmembrane region" description="Helical" evidence="13">
    <location>
        <begin position="51"/>
        <end position="69"/>
    </location>
</feature>
<comment type="subcellular location">
    <subcellularLocation>
        <location evidence="2">Cell membrane</location>
        <topology evidence="2">Multi-pass membrane protein</topology>
    </subcellularLocation>
</comment>
<dbReference type="NCBIfam" id="NF011663">
    <property type="entry name" value="PRK15083.1"/>
    <property type="match status" value="1"/>
</dbReference>
<dbReference type="InterPro" id="IPR013014">
    <property type="entry name" value="PTS_EIIC_2"/>
</dbReference>
<dbReference type="Gene3D" id="3.40.50.2300">
    <property type="match status" value="1"/>
</dbReference>
<dbReference type="AlphaFoldDB" id="A0A1Y1RYZ1"/>
<dbReference type="InterPro" id="IPR013011">
    <property type="entry name" value="PTS_EIIB_2"/>
</dbReference>
<dbReference type="PANTHER" id="PTHR30181:SF2">
    <property type="entry name" value="PTS SYSTEM MANNITOL-SPECIFIC EIICBA COMPONENT"/>
    <property type="match status" value="1"/>
</dbReference>
<feature type="transmembrane region" description="Helical" evidence="13">
    <location>
        <begin position="21"/>
        <end position="45"/>
    </location>
</feature>
<dbReference type="InterPro" id="IPR003501">
    <property type="entry name" value="PTS_EIIB_2/3"/>
</dbReference>
<evidence type="ECO:0000256" key="11">
    <source>
        <dbReference type="ARBA" id="ARBA00022989"/>
    </source>
</evidence>
<sequence length="462" mass="48849">MQGTALGARAHIQRFGRFLSGMVMPNIGAFLAWALITALFIPTGWLPSEKLAALVGPMITYMLPMLIAYTGGKLVWGVRGGVVGVIATMGVIVGADVPMFLGAMMMGPLGGWAIKKWDEVVEPVIPVGFEMLINNFSAGIMGGLLSLLGLIVIGPVINGLSHFLMAGVDSIISMRLLPLASILVEPGKILFLNNAINHGVFGPLGVQQVQETGKSILFLIETNPGPGLGILLAYLVFTKGTVRDTTPGAIIIHFFGGIHEIYFPYVLMNPVLILAVIAGGFSGVLTNVLLSTGAFATPSPGSIFALMAVAAKGSHLGILMAVIVSTAVSFIVAMPFVRRFDRMNREAGDKLEAAKKQTQDFKGLGRVSKIVFACDAGMGSSAMGANRLKKKLKAAGLNVHVEHAPVDEVPTDADLVISHVNLTERARQSAPNARHFSITNFVNAPEYDEIVAELSGKTPVDV</sequence>
<name>A0A1Y1RYZ1_9SPIO</name>
<keyword evidence="17" id="KW-1185">Reference proteome</keyword>
<feature type="transmembrane region" description="Helical" evidence="13">
    <location>
        <begin position="316"/>
        <end position="337"/>
    </location>
</feature>
<evidence type="ECO:0000256" key="1">
    <source>
        <dbReference type="ARBA" id="ARBA00001655"/>
    </source>
</evidence>
<evidence type="ECO:0000259" key="15">
    <source>
        <dbReference type="PROSITE" id="PS51104"/>
    </source>
</evidence>
<evidence type="ECO:0000259" key="14">
    <source>
        <dbReference type="PROSITE" id="PS51099"/>
    </source>
</evidence>
<evidence type="ECO:0000313" key="17">
    <source>
        <dbReference type="Proteomes" id="UP000192343"/>
    </source>
</evidence>
<dbReference type="PROSITE" id="PS51099">
    <property type="entry name" value="PTS_EIIB_TYPE_2"/>
    <property type="match status" value="1"/>
</dbReference>
<dbReference type="InterPro" id="IPR036095">
    <property type="entry name" value="PTS_EIIB-like_sf"/>
</dbReference>
<dbReference type="GO" id="GO:0009401">
    <property type="term" value="P:phosphoenolpyruvate-dependent sugar phosphotransferase system"/>
    <property type="evidence" value="ECO:0007669"/>
    <property type="project" value="UniProtKB-KW"/>
</dbReference>
<comment type="caution">
    <text evidence="16">The sequence shown here is derived from an EMBL/GenBank/DDBJ whole genome shotgun (WGS) entry which is preliminary data.</text>
</comment>
<feature type="transmembrane region" description="Helical" evidence="13">
    <location>
        <begin position="81"/>
        <end position="101"/>
    </location>
</feature>
<keyword evidence="5" id="KW-1003">Cell membrane</keyword>
<evidence type="ECO:0000256" key="5">
    <source>
        <dbReference type="ARBA" id="ARBA00022475"/>
    </source>
</evidence>
<evidence type="ECO:0000256" key="13">
    <source>
        <dbReference type="SAM" id="Phobius"/>
    </source>
</evidence>
<feature type="transmembrane region" description="Helical" evidence="13">
    <location>
        <begin position="271"/>
        <end position="296"/>
    </location>
</feature>
<keyword evidence="12 13" id="KW-0472">Membrane</keyword>
<keyword evidence="4" id="KW-0813">Transport</keyword>
<evidence type="ECO:0000256" key="4">
    <source>
        <dbReference type="ARBA" id="ARBA00022448"/>
    </source>
</evidence>
<evidence type="ECO:0000256" key="10">
    <source>
        <dbReference type="ARBA" id="ARBA00022692"/>
    </source>
</evidence>
<dbReference type="EMBL" id="MWQY01000007">
    <property type="protein sequence ID" value="ORC35870.1"/>
    <property type="molecule type" value="Genomic_DNA"/>
</dbReference>
<proteinExistence type="predicted"/>
<dbReference type="InterPro" id="IPR004718">
    <property type="entry name" value="PTS_IIC_mtl"/>
</dbReference>
<organism evidence="16 17">
    <name type="scientific">Marispirochaeta aestuarii</name>
    <dbReference type="NCBI Taxonomy" id="1963862"/>
    <lineage>
        <taxon>Bacteria</taxon>
        <taxon>Pseudomonadati</taxon>
        <taxon>Spirochaetota</taxon>
        <taxon>Spirochaetia</taxon>
        <taxon>Spirochaetales</taxon>
        <taxon>Spirochaetaceae</taxon>
        <taxon>Marispirochaeta</taxon>
    </lineage>
</organism>
<dbReference type="InterPro" id="IPR050893">
    <property type="entry name" value="Sugar_PTS"/>
</dbReference>
<dbReference type="SUPFAM" id="SSF52794">
    <property type="entry name" value="PTS system IIB component-like"/>
    <property type="match status" value="1"/>
</dbReference>
<comment type="catalytic activity">
    <reaction evidence="1">
        <text>D-mannitol(out) + N(pros)-phospho-L-histidyl-[protein] = D-mannitol 1-phosphate(in) + L-histidyl-[protein]</text>
        <dbReference type="Rhea" id="RHEA:33363"/>
        <dbReference type="Rhea" id="RHEA-COMP:9745"/>
        <dbReference type="Rhea" id="RHEA-COMP:9746"/>
        <dbReference type="ChEBI" id="CHEBI:16899"/>
        <dbReference type="ChEBI" id="CHEBI:29979"/>
        <dbReference type="ChEBI" id="CHEBI:61381"/>
        <dbReference type="ChEBI" id="CHEBI:64837"/>
        <dbReference type="EC" id="2.7.1.197"/>
    </reaction>
</comment>
<dbReference type="CDD" id="cd05567">
    <property type="entry name" value="PTS_IIB_mannitol"/>
    <property type="match status" value="1"/>
</dbReference>
<keyword evidence="7" id="KW-0762">Sugar transport</keyword>
<dbReference type="NCBIfam" id="TIGR00851">
    <property type="entry name" value="mtlA"/>
    <property type="match status" value="1"/>
</dbReference>
<evidence type="ECO:0000256" key="12">
    <source>
        <dbReference type="ARBA" id="ARBA00023136"/>
    </source>
</evidence>
<dbReference type="EC" id="2.7.1.197" evidence="3"/>
<dbReference type="InterPro" id="IPR003352">
    <property type="entry name" value="PTS_EIIC"/>
</dbReference>
<dbReference type="STRING" id="1963862.B4O97_07310"/>
<evidence type="ECO:0000256" key="6">
    <source>
        <dbReference type="ARBA" id="ARBA00022553"/>
    </source>
</evidence>
<dbReference type="GO" id="GO:0005886">
    <property type="term" value="C:plasma membrane"/>
    <property type="evidence" value="ECO:0007669"/>
    <property type="project" value="UniProtKB-SubCell"/>
</dbReference>
<dbReference type="PANTHER" id="PTHR30181">
    <property type="entry name" value="MANNITOL PERMEASE IIC COMPONENT"/>
    <property type="match status" value="1"/>
</dbReference>
<evidence type="ECO:0000256" key="9">
    <source>
        <dbReference type="ARBA" id="ARBA00022683"/>
    </source>
</evidence>
<dbReference type="InterPro" id="IPR029503">
    <property type="entry name" value="PTS_EIIB_mannitol"/>
</dbReference>
<keyword evidence="8" id="KW-0808">Transferase</keyword>
<dbReference type="OrthoDB" id="9814222at2"/>
<reference evidence="16 17" key="1">
    <citation type="submission" date="2017-03" db="EMBL/GenBank/DDBJ databases">
        <title>Draft Genome sequence of Marispirochaeta sp. strain JC444.</title>
        <authorList>
            <person name="Shivani Y."/>
            <person name="Subhash Y."/>
            <person name="Sasikala C."/>
            <person name="Ramana C."/>
        </authorList>
    </citation>
    <scope>NUCLEOTIDE SEQUENCE [LARGE SCALE GENOMIC DNA]</scope>
    <source>
        <strain evidence="16 17">JC444</strain>
    </source>
</reference>
<keyword evidence="6" id="KW-0597">Phosphoprotein</keyword>
<evidence type="ECO:0000256" key="8">
    <source>
        <dbReference type="ARBA" id="ARBA00022679"/>
    </source>
</evidence>
<dbReference type="GO" id="GO:0090563">
    <property type="term" value="F:protein-phosphocysteine-sugar phosphotransferase activity"/>
    <property type="evidence" value="ECO:0007669"/>
    <property type="project" value="TreeGrafter"/>
</dbReference>
<keyword evidence="11 13" id="KW-1133">Transmembrane helix</keyword>
<evidence type="ECO:0000256" key="7">
    <source>
        <dbReference type="ARBA" id="ARBA00022597"/>
    </source>
</evidence>
<dbReference type="GO" id="GO:0022872">
    <property type="term" value="F:protein-N(PI)-phosphohistidine-mannitol phosphotransferase system transmembrane transporter activity"/>
    <property type="evidence" value="ECO:0007669"/>
    <property type="project" value="InterPro"/>
</dbReference>
<evidence type="ECO:0000256" key="2">
    <source>
        <dbReference type="ARBA" id="ARBA00004651"/>
    </source>
</evidence>
<feature type="transmembrane region" description="Helical" evidence="13">
    <location>
        <begin position="136"/>
        <end position="157"/>
    </location>
</feature>
<dbReference type="PROSITE" id="PS51104">
    <property type="entry name" value="PTS_EIIC_TYPE_2"/>
    <property type="match status" value="1"/>
</dbReference>
<evidence type="ECO:0000313" key="16">
    <source>
        <dbReference type="EMBL" id="ORC35870.1"/>
    </source>
</evidence>
<keyword evidence="9" id="KW-0598">Phosphotransferase system</keyword>
<dbReference type="Pfam" id="PF02302">
    <property type="entry name" value="PTS_IIB"/>
    <property type="match status" value="1"/>
</dbReference>
<gene>
    <name evidence="16" type="ORF">B4O97_07310</name>
</gene>
<accession>A0A1Y1RYZ1</accession>
<dbReference type="RefSeq" id="WP_083049631.1">
    <property type="nucleotide sequence ID" value="NZ_CAXXQO010000003.1"/>
</dbReference>
<keyword evidence="10 13" id="KW-0812">Transmembrane</keyword>
<protein>
    <recommendedName>
        <fullName evidence="3">protein-N(pi)-phosphohistidine--D-mannitol phosphotransferase</fullName>
        <ecNumber evidence="3">2.7.1.197</ecNumber>
    </recommendedName>
</protein>